<evidence type="ECO:0000313" key="2">
    <source>
        <dbReference type="EMBL" id="KAH8984915.1"/>
    </source>
</evidence>
<dbReference type="InterPro" id="IPR036047">
    <property type="entry name" value="F-box-like_dom_sf"/>
</dbReference>
<reference evidence="2" key="1">
    <citation type="submission" date="2022-01" db="EMBL/GenBank/DDBJ databases">
        <title>Comparative genomics reveals a dynamic genome evolution in the ectomycorrhizal milk-cap (Lactarius) mushrooms.</title>
        <authorList>
            <consortium name="DOE Joint Genome Institute"/>
            <person name="Lebreton A."/>
            <person name="Tang N."/>
            <person name="Kuo A."/>
            <person name="LaButti K."/>
            <person name="Drula E."/>
            <person name="Barry K."/>
            <person name="Clum A."/>
            <person name="Lipzen A."/>
            <person name="Mousain D."/>
            <person name="Ng V."/>
            <person name="Wang R."/>
            <person name="Wang X."/>
            <person name="Dai Y."/>
            <person name="Henrissat B."/>
            <person name="Grigoriev I.V."/>
            <person name="Guerin-Laguette A."/>
            <person name="Yu F."/>
            <person name="Martin F.M."/>
        </authorList>
    </citation>
    <scope>NUCLEOTIDE SEQUENCE</scope>
    <source>
        <strain evidence="2">QP</strain>
    </source>
</reference>
<gene>
    <name evidence="2" type="ORF">EDB92DRAFT_1453322</name>
</gene>
<evidence type="ECO:0000313" key="3">
    <source>
        <dbReference type="Proteomes" id="UP001201163"/>
    </source>
</evidence>
<comment type="caution">
    <text evidence="2">The sequence shown here is derived from an EMBL/GenBank/DDBJ whole genome shotgun (WGS) entry which is preliminary data.</text>
</comment>
<accession>A0AAD4LD05</accession>
<organism evidence="2 3">
    <name type="scientific">Lactarius akahatsu</name>
    <dbReference type="NCBI Taxonomy" id="416441"/>
    <lineage>
        <taxon>Eukaryota</taxon>
        <taxon>Fungi</taxon>
        <taxon>Dikarya</taxon>
        <taxon>Basidiomycota</taxon>
        <taxon>Agaricomycotina</taxon>
        <taxon>Agaricomycetes</taxon>
        <taxon>Russulales</taxon>
        <taxon>Russulaceae</taxon>
        <taxon>Lactarius</taxon>
    </lineage>
</organism>
<dbReference type="SUPFAM" id="SSF50960">
    <property type="entry name" value="TolB, C-terminal domain"/>
    <property type="match status" value="1"/>
</dbReference>
<dbReference type="EMBL" id="JAKELL010000070">
    <property type="protein sequence ID" value="KAH8984915.1"/>
    <property type="molecule type" value="Genomic_DNA"/>
</dbReference>
<sequence>MSPSLPTELISKILEYADYKTITACRKLCRRLRDIVDTTASLRYVVELGAAGMCDGLPDTVSPAERLRRLEGFQAAWKGSAWSQPKCFPYSKKILPFPVALSGNLVVLKGPAHGFRHTGELLLLRFPSEARGVPEKLWYLDLDCQHIEAIALDESQDLLVFSCLPNIHIRTLSSGRVHPSSSFLGLIDAGTNFVDYEDFSLRIHDDRLAFTTSTGHNVLVWNWKTGKQIAKIPFERRYTSCTFLDRSSILFPYRTSGQDQMLRFQVVTFESPNTDEPALRFYQFELDVLGPQPEQGYFLSVNTLPSNPSGSYFPGYFHSEPSSRLLALEVETPVIDSMGGDIPLRVLFVPHDVLIGYIASHPSDADTVMVPWEAWGPGNTHILSLPDPSSDRFLGSKLVCGMHAVTEPPMIVVGDQKMLRIMDYHPRRVARNPVTQNGLGISGAAGWLEFGRLTGEKVPHAFKDIPLPDEIRWENIKCVLGEDMVAVFEYSLGTFGDFGHRIEKVFYHPI</sequence>
<dbReference type="AlphaFoldDB" id="A0AAD4LD05"/>
<proteinExistence type="predicted"/>
<keyword evidence="3" id="KW-1185">Reference proteome</keyword>
<dbReference type="PROSITE" id="PS50181">
    <property type="entry name" value="FBOX"/>
    <property type="match status" value="1"/>
</dbReference>
<dbReference type="Proteomes" id="UP001201163">
    <property type="component" value="Unassembled WGS sequence"/>
</dbReference>
<name>A0AAD4LD05_9AGAM</name>
<feature type="domain" description="F-box" evidence="1">
    <location>
        <begin position="1"/>
        <end position="45"/>
    </location>
</feature>
<dbReference type="InterPro" id="IPR001810">
    <property type="entry name" value="F-box_dom"/>
</dbReference>
<protein>
    <recommendedName>
        <fullName evidence="1">F-box domain-containing protein</fullName>
    </recommendedName>
</protein>
<evidence type="ECO:0000259" key="1">
    <source>
        <dbReference type="PROSITE" id="PS50181"/>
    </source>
</evidence>
<dbReference type="Pfam" id="PF00646">
    <property type="entry name" value="F-box"/>
    <property type="match status" value="1"/>
</dbReference>
<dbReference type="SUPFAM" id="SSF81383">
    <property type="entry name" value="F-box domain"/>
    <property type="match status" value="1"/>
</dbReference>
<dbReference type="Gene3D" id="1.20.1280.50">
    <property type="match status" value="1"/>
</dbReference>
<dbReference type="SMART" id="SM00256">
    <property type="entry name" value="FBOX"/>
    <property type="match status" value="1"/>
</dbReference>